<dbReference type="Pfam" id="PF21338">
    <property type="entry name" value="Top1B_N_bact"/>
    <property type="match status" value="1"/>
</dbReference>
<dbReference type="EC" id="5.6.2.1" evidence="3"/>
<evidence type="ECO:0000256" key="6">
    <source>
        <dbReference type="ARBA" id="ARBA00023235"/>
    </source>
</evidence>
<comment type="caution">
    <text evidence="10">The sequence shown here is derived from an EMBL/GenBank/DDBJ whole genome shotgun (WGS) entry which is preliminary data.</text>
</comment>
<feature type="domain" description="DNA topoisomerase I catalytic core eukaryotic-type" evidence="8">
    <location>
        <begin position="105"/>
        <end position="321"/>
    </location>
</feature>
<dbReference type="Gene3D" id="3.90.15.10">
    <property type="entry name" value="Topoisomerase I, Chain A, domain 3"/>
    <property type="match status" value="1"/>
</dbReference>
<dbReference type="SUPFAM" id="SSF56349">
    <property type="entry name" value="DNA breaking-rejoining enzymes"/>
    <property type="match status" value="1"/>
</dbReference>
<feature type="region of interest" description="Disordered" evidence="7">
    <location>
        <begin position="1"/>
        <end position="24"/>
    </location>
</feature>
<organism evidence="10 11">
    <name type="scientific">Novosphingobium mangrovi</name>
    <name type="common">ex Hu et al. 2023</name>
    <dbReference type="NCBI Taxonomy" id="2930094"/>
    <lineage>
        <taxon>Bacteria</taxon>
        <taxon>Pseudomonadati</taxon>
        <taxon>Pseudomonadota</taxon>
        <taxon>Alphaproteobacteria</taxon>
        <taxon>Sphingomonadales</taxon>
        <taxon>Sphingomonadaceae</taxon>
        <taxon>Novosphingobium</taxon>
    </lineage>
</organism>
<keyword evidence="11" id="KW-1185">Reference proteome</keyword>
<dbReference type="InterPro" id="IPR035447">
    <property type="entry name" value="DNA_topo_I_N_sf"/>
</dbReference>
<dbReference type="Gene3D" id="3.30.66.10">
    <property type="entry name" value="DNA topoisomerase I domain"/>
    <property type="match status" value="1"/>
</dbReference>
<evidence type="ECO:0000259" key="8">
    <source>
        <dbReference type="Pfam" id="PF01028"/>
    </source>
</evidence>
<gene>
    <name evidence="10" type="ORF">MTR65_15855</name>
</gene>
<evidence type="ECO:0000256" key="2">
    <source>
        <dbReference type="ARBA" id="ARBA00006645"/>
    </source>
</evidence>
<dbReference type="InterPro" id="IPR049331">
    <property type="entry name" value="Top1B_N_bact"/>
</dbReference>
<evidence type="ECO:0000259" key="9">
    <source>
        <dbReference type="Pfam" id="PF21338"/>
    </source>
</evidence>
<dbReference type="PROSITE" id="PS52038">
    <property type="entry name" value="TOPO_IB_2"/>
    <property type="match status" value="1"/>
</dbReference>
<dbReference type="Gene3D" id="1.10.132.120">
    <property type="match status" value="1"/>
</dbReference>
<name>A0ABT0AG46_9SPHN</name>
<dbReference type="Pfam" id="PF01028">
    <property type="entry name" value="Topoisom_I"/>
    <property type="match status" value="1"/>
</dbReference>
<sequence>MLAIPEETRKTLDQENDPKIDGDLGLVHVDPSSPGFTRRALKHGFGYYDTHRKRIRDRATITRLDAIALPPAYTEAWFAPAANAHILATGKDAAGRRQYRYHPRFREWRETIKYERMLDFAASLPTIREEVSRHMRRQGLPREKVLATVVRLLETTMIRVGNADYARRNKSYGLTTLRCRHVSVEKSNLRFDFKGKSGRSWRLKVTDRRVARIVKAMQELPGQHLFQYLDDDGERREVSSSDINAYLRDISGRDITAKDFRTWSGTVLAAIALSEYELFDSDAAAKRNIREAIEGVAARLGNTPAVCRKCYIHPEVFEAYLSRELTEAALESIAAELEEDPGHLDPEEALVLAFLRRRLGAGA</sequence>
<dbReference type="InterPro" id="IPR001631">
    <property type="entry name" value="TopoI"/>
</dbReference>
<evidence type="ECO:0000313" key="10">
    <source>
        <dbReference type="EMBL" id="MCJ1962169.1"/>
    </source>
</evidence>
<keyword evidence="4" id="KW-0799">Topoisomerase</keyword>
<feature type="domain" description="DNA topoisomerase IB N-terminal" evidence="9">
    <location>
        <begin position="44"/>
        <end position="92"/>
    </location>
</feature>
<evidence type="ECO:0000256" key="3">
    <source>
        <dbReference type="ARBA" id="ARBA00012891"/>
    </source>
</evidence>
<evidence type="ECO:0000256" key="4">
    <source>
        <dbReference type="ARBA" id="ARBA00023029"/>
    </source>
</evidence>
<evidence type="ECO:0000256" key="7">
    <source>
        <dbReference type="SAM" id="MobiDB-lite"/>
    </source>
</evidence>
<evidence type="ECO:0000313" key="11">
    <source>
        <dbReference type="Proteomes" id="UP001162802"/>
    </source>
</evidence>
<dbReference type="InterPro" id="IPR013500">
    <property type="entry name" value="TopoI_cat_euk"/>
</dbReference>
<dbReference type="InterPro" id="IPR014711">
    <property type="entry name" value="TopoI_cat_a-hlx-sub_euk"/>
</dbReference>
<dbReference type="InterPro" id="IPR011010">
    <property type="entry name" value="DNA_brk_join_enz"/>
</dbReference>
<accession>A0ABT0AG46</accession>
<comment type="catalytic activity">
    <reaction evidence="1">
        <text>ATP-independent breakage of single-stranded DNA, followed by passage and rejoining.</text>
        <dbReference type="EC" id="5.6.2.1"/>
    </reaction>
</comment>
<dbReference type="SUPFAM" id="SSF55869">
    <property type="entry name" value="DNA topoisomerase I domain"/>
    <property type="match status" value="1"/>
</dbReference>
<comment type="similarity">
    <text evidence="2">Belongs to the type IB topoisomerase family.</text>
</comment>
<dbReference type="EMBL" id="JALHAT010000034">
    <property type="protein sequence ID" value="MCJ1962169.1"/>
    <property type="molecule type" value="Genomic_DNA"/>
</dbReference>
<dbReference type="Proteomes" id="UP001162802">
    <property type="component" value="Unassembled WGS sequence"/>
</dbReference>
<evidence type="ECO:0000256" key="1">
    <source>
        <dbReference type="ARBA" id="ARBA00000213"/>
    </source>
</evidence>
<proteinExistence type="inferred from homology"/>
<protein>
    <recommendedName>
        <fullName evidence="3">DNA topoisomerase</fullName>
        <ecNumber evidence="3">5.6.2.1</ecNumber>
    </recommendedName>
</protein>
<keyword evidence="5" id="KW-0238">DNA-binding</keyword>
<feature type="compositionally biased region" description="Basic and acidic residues" evidence="7">
    <location>
        <begin position="1"/>
        <end position="22"/>
    </location>
</feature>
<evidence type="ECO:0000256" key="5">
    <source>
        <dbReference type="ARBA" id="ARBA00023125"/>
    </source>
</evidence>
<dbReference type="RefSeq" id="WP_243801903.1">
    <property type="nucleotide sequence ID" value="NZ_JALHAT010000034.1"/>
</dbReference>
<dbReference type="PRINTS" id="PR00416">
    <property type="entry name" value="EUTPISMRASEI"/>
</dbReference>
<keyword evidence="6" id="KW-0413">Isomerase</keyword>
<reference evidence="10" key="1">
    <citation type="submission" date="2022-03" db="EMBL/GenBank/DDBJ databases">
        <title>Identification of a novel bacterium isolated from mangrove sediments.</title>
        <authorList>
            <person name="Pan X."/>
        </authorList>
    </citation>
    <scope>NUCLEOTIDE SEQUENCE</scope>
    <source>
        <strain evidence="10">B2637</strain>
    </source>
</reference>